<organism evidence="2">
    <name type="scientific">Magnetospirillum gryphiswaldense</name>
    <dbReference type="NCBI Taxonomy" id="55518"/>
    <lineage>
        <taxon>Bacteria</taxon>
        <taxon>Pseudomonadati</taxon>
        <taxon>Pseudomonadota</taxon>
        <taxon>Alphaproteobacteria</taxon>
        <taxon>Rhodospirillales</taxon>
        <taxon>Rhodospirillaceae</taxon>
        <taxon>Magnetospirillum</taxon>
    </lineage>
</organism>
<dbReference type="RefSeq" id="WP_024082102.1">
    <property type="nucleotide sequence ID" value="NZ_CP027527.1"/>
</dbReference>
<keyword evidence="1" id="KW-0472">Membrane</keyword>
<keyword evidence="1" id="KW-0812">Transmembrane</keyword>
<keyword evidence="1" id="KW-1133">Transmembrane helix</keyword>
<evidence type="ECO:0000256" key="1">
    <source>
        <dbReference type="SAM" id="Phobius"/>
    </source>
</evidence>
<proteinExistence type="predicted"/>
<evidence type="ECO:0000313" key="2">
    <source>
        <dbReference type="EMBL" id="CAM76980.1"/>
    </source>
</evidence>
<feature type="transmembrane region" description="Helical" evidence="1">
    <location>
        <begin position="25"/>
        <end position="44"/>
    </location>
</feature>
<gene>
    <name evidence="2" type="ORF">MGR_0699</name>
</gene>
<name>A4U273_9PROT</name>
<reference evidence="2" key="1">
    <citation type="journal article" date="2007" name="J. Bacteriol.">
        <title>Comparative genome analysis of four magnetotactic bacteria reveals a complex set of group-specific genes implicated in magnetosome biomineralization and function.</title>
        <authorList>
            <person name="Richter M."/>
            <person name="Kube M."/>
            <person name="Bazylinski D.A."/>
            <person name="Lombardot T."/>
            <person name="Gloeckner F.O."/>
            <person name="Reinhardt R."/>
            <person name="Schueler D."/>
        </authorList>
    </citation>
    <scope>NUCLEOTIDE SEQUENCE</scope>
    <source>
        <strain evidence="2">MSR-1</strain>
    </source>
</reference>
<dbReference type="AlphaFoldDB" id="A4U273"/>
<dbReference type="EMBL" id="CU459003">
    <property type="protein sequence ID" value="CAM76980.1"/>
    <property type="molecule type" value="Genomic_DNA"/>
</dbReference>
<protein>
    <submittedName>
        <fullName evidence="2">Uncharacterized protein</fullName>
    </submittedName>
</protein>
<sequence length="72" mass="7663">MRAVLTTLRAFVAAGLRPKTPLARGIVLALCVKVCVVVAMRLFLFGGDARVAVDHSVMDDRLTPVAAQDQGN</sequence>
<accession>A4U273</accession>